<accession>A0A0U3KLG1</accession>
<dbReference type="SUPFAM" id="SSF52833">
    <property type="entry name" value="Thioredoxin-like"/>
    <property type="match status" value="1"/>
</dbReference>
<dbReference type="InterPro" id="IPR004879">
    <property type="entry name" value="Ssp411-like_TRX"/>
</dbReference>
<dbReference type="InterPro" id="IPR008928">
    <property type="entry name" value="6-hairpin_glycosidase_sf"/>
</dbReference>
<dbReference type="CDD" id="cd02955">
    <property type="entry name" value="SSP411"/>
    <property type="match status" value="1"/>
</dbReference>
<dbReference type="OrthoDB" id="9762614at2"/>
<dbReference type="RefSeq" id="WP_067859382.1">
    <property type="nucleotide sequence ID" value="NZ_CP011502.1"/>
</dbReference>
<feature type="domain" description="Spermatogenesis-associated protein 20-like TRX" evidence="1">
    <location>
        <begin position="3"/>
        <end position="163"/>
    </location>
</feature>
<evidence type="ECO:0000313" key="3">
    <source>
        <dbReference type="Proteomes" id="UP000067689"/>
    </source>
</evidence>
<dbReference type="Proteomes" id="UP000067689">
    <property type="component" value="Chromosome"/>
</dbReference>
<dbReference type="InterPro" id="IPR024705">
    <property type="entry name" value="Ssp411"/>
</dbReference>
<dbReference type="EMBL" id="CP011502">
    <property type="protein sequence ID" value="ALX05523.1"/>
    <property type="molecule type" value="Genomic_DNA"/>
</dbReference>
<dbReference type="PATRIC" id="fig|2041.4.peg.2680"/>
<dbReference type="PANTHER" id="PTHR42899">
    <property type="entry name" value="SPERMATOGENESIS-ASSOCIATED PROTEIN 20"/>
    <property type="match status" value="1"/>
</dbReference>
<evidence type="ECO:0000259" key="1">
    <source>
        <dbReference type="Pfam" id="PF03190"/>
    </source>
</evidence>
<organism evidence="2 3">
    <name type="scientific">Aeromicrobium erythreum</name>
    <dbReference type="NCBI Taxonomy" id="2041"/>
    <lineage>
        <taxon>Bacteria</taxon>
        <taxon>Bacillati</taxon>
        <taxon>Actinomycetota</taxon>
        <taxon>Actinomycetes</taxon>
        <taxon>Propionibacteriales</taxon>
        <taxon>Nocardioidaceae</taxon>
        <taxon>Aeromicrobium</taxon>
    </lineage>
</organism>
<dbReference type="KEGG" id="aer:AERYTH_12860"/>
<dbReference type="GO" id="GO:0005975">
    <property type="term" value="P:carbohydrate metabolic process"/>
    <property type="evidence" value="ECO:0007669"/>
    <property type="project" value="InterPro"/>
</dbReference>
<dbReference type="AlphaFoldDB" id="A0A0U3KLG1"/>
<dbReference type="PANTHER" id="PTHR42899:SF1">
    <property type="entry name" value="SPERMATOGENESIS-ASSOCIATED PROTEIN 20"/>
    <property type="match status" value="1"/>
</dbReference>
<dbReference type="Gene3D" id="1.50.10.10">
    <property type="match status" value="1"/>
</dbReference>
<protein>
    <recommendedName>
        <fullName evidence="1">Spermatogenesis-associated protein 20-like TRX domain-containing protein</fullName>
    </recommendedName>
</protein>
<dbReference type="Gene3D" id="3.40.30.10">
    <property type="entry name" value="Glutaredoxin"/>
    <property type="match status" value="1"/>
</dbReference>
<sequence>MPNRLSAATSPYLLQHADNPVDWWEWGEEALALAASLDRPILLSVGYAACHWCHVMAHESFEDPATAQFMNDHFVNVKVDREERPDVDAVYMRATQAMTGQGGWPMTVVLAPSGEPFFAGTYFPPEPRQGHPAFTQVLQALADAWENRRDEVMQVGADVLAHLRETVDAGGSALDAETLDAAQAVLSSQHDDEAGGYAGSPKFPPSMVLEACLRHWARTGTERSLEMVRTTCEAMARSGTYDQLGGGFARYGVDRYWQVPHFEKMLYDNAQLLRVYLHWWRAELASGDERRQGFARRVAAETAGFLLAELGTPEGGFASALDADSADPSGAVHEGAYYAWNPNQLMRLLGASDGAWTARLLGVTGAGTFERGFSTLQLLEDPDDPDRWTTIRARLLDARSQRTRPARDDKVVAAWNGLAVIALAEAGVLLEDERYTEAAVQAATLLADVHLRDGGHVLRASRDGVAGEHAGVLEDHATVAEAFVATLGVTGDAVWLERAQVVLDRVLDHFGAPDGGFFDTADDASDLVVRPQDASDNAYPSGTSAAAHAFVALAAVTGEPRYREAAERAVRAAAQLGEKVPRFAGWTLAAAEALLAGPDEIAVVGPDAGEREVVHRAALLRTSPAVVVAAETATPAVPLLAERVAVDGRATAYVCRDHVCALPVTDPAALLP</sequence>
<dbReference type="PIRSF" id="PIRSF006402">
    <property type="entry name" value="UCP006402_thioredoxin"/>
    <property type="match status" value="1"/>
</dbReference>
<proteinExistence type="predicted"/>
<evidence type="ECO:0000313" key="2">
    <source>
        <dbReference type="EMBL" id="ALX05523.1"/>
    </source>
</evidence>
<name>A0A0U3KLG1_9ACTN</name>
<gene>
    <name evidence="2" type="ORF">AERYTH_12860</name>
</gene>
<dbReference type="SUPFAM" id="SSF48208">
    <property type="entry name" value="Six-hairpin glycosidases"/>
    <property type="match status" value="1"/>
</dbReference>
<dbReference type="STRING" id="2041.AERYTH_12860"/>
<reference evidence="2 3" key="1">
    <citation type="journal article" date="1991" name="Int. J. Syst. Bacteriol.">
        <title>Description of the erythromycin-producing bacterium Arthrobacter sp. strain NRRL B-3381 as Aeromicrobium erythreum gen. nov., sp. nov.</title>
        <authorList>
            <person name="Miller E.S."/>
            <person name="Woese C.R."/>
            <person name="Brenner S."/>
        </authorList>
    </citation>
    <scope>NUCLEOTIDE SEQUENCE [LARGE SCALE GENOMIC DNA]</scope>
    <source>
        <strain evidence="2 3">AR18</strain>
    </source>
</reference>
<dbReference type="InterPro" id="IPR036249">
    <property type="entry name" value="Thioredoxin-like_sf"/>
</dbReference>
<dbReference type="Pfam" id="PF03190">
    <property type="entry name" value="Thioredox_DsbH"/>
    <property type="match status" value="1"/>
</dbReference>
<keyword evidence="3" id="KW-1185">Reference proteome</keyword>
<dbReference type="InterPro" id="IPR012341">
    <property type="entry name" value="6hp_glycosidase-like_sf"/>
</dbReference>